<evidence type="ECO:0000256" key="5">
    <source>
        <dbReference type="ARBA" id="ARBA00022989"/>
    </source>
</evidence>
<evidence type="ECO:0000256" key="7">
    <source>
        <dbReference type="SAM" id="MobiDB-lite"/>
    </source>
</evidence>
<reference evidence="10" key="1">
    <citation type="submission" date="2021-01" db="EMBL/GenBank/DDBJ databases">
        <authorList>
            <person name="Li R."/>
            <person name="Bekaert M."/>
        </authorList>
    </citation>
    <scope>NUCLEOTIDE SEQUENCE</scope>
    <source>
        <strain evidence="10">Farmed</strain>
    </source>
</reference>
<feature type="transmembrane region" description="Helical" evidence="8">
    <location>
        <begin position="351"/>
        <end position="376"/>
    </location>
</feature>
<proteinExistence type="predicted"/>
<evidence type="ECO:0000313" key="10">
    <source>
        <dbReference type="EMBL" id="CAE1267006.1"/>
    </source>
</evidence>
<evidence type="ECO:0000259" key="9">
    <source>
        <dbReference type="Pfam" id="PF25987"/>
    </source>
</evidence>
<feature type="compositionally biased region" description="Polar residues" evidence="7">
    <location>
        <begin position="108"/>
        <end position="119"/>
    </location>
</feature>
<dbReference type="InterPro" id="IPR052836">
    <property type="entry name" value="PRRT_domain-containing"/>
</dbReference>
<dbReference type="AlphaFoldDB" id="A0A812CHM4"/>
<keyword evidence="11" id="KW-1185">Reference proteome</keyword>
<dbReference type="Proteomes" id="UP000597762">
    <property type="component" value="Unassembled WGS sequence"/>
</dbReference>
<evidence type="ECO:0000256" key="3">
    <source>
        <dbReference type="ARBA" id="ARBA00022692"/>
    </source>
</evidence>
<dbReference type="PANTHER" id="PTHR35578:SF6">
    <property type="entry name" value="PROLINE-RICH TRANSMEMBRANE PROTEIN 4"/>
    <property type="match status" value="1"/>
</dbReference>
<evidence type="ECO:0000256" key="2">
    <source>
        <dbReference type="ARBA" id="ARBA00022553"/>
    </source>
</evidence>
<keyword evidence="5 8" id="KW-1133">Transmembrane helix</keyword>
<evidence type="ECO:0000313" key="11">
    <source>
        <dbReference type="Proteomes" id="UP000597762"/>
    </source>
</evidence>
<accession>A0A812CHM4</accession>
<feature type="transmembrane region" description="Helical" evidence="8">
    <location>
        <begin position="284"/>
        <end position="308"/>
    </location>
</feature>
<feature type="domain" description="Proline-rich transmembrane protein 3/4" evidence="9">
    <location>
        <begin position="128"/>
        <end position="417"/>
    </location>
</feature>
<name>A0A812CHM4_ACAPH</name>
<dbReference type="PANTHER" id="PTHR35578">
    <property type="entry name" value="PROLINE-RICH TRANSMEMBRANE PROTEIN 4-RELATED"/>
    <property type="match status" value="1"/>
</dbReference>
<protein>
    <recommendedName>
        <fullName evidence="9">Proline-rich transmembrane protein 3/4 domain-containing protein</fullName>
    </recommendedName>
</protein>
<organism evidence="10 11">
    <name type="scientific">Acanthosepion pharaonis</name>
    <name type="common">Pharaoh cuttlefish</name>
    <name type="synonym">Sepia pharaonis</name>
    <dbReference type="NCBI Taxonomy" id="158019"/>
    <lineage>
        <taxon>Eukaryota</taxon>
        <taxon>Metazoa</taxon>
        <taxon>Spiralia</taxon>
        <taxon>Lophotrochozoa</taxon>
        <taxon>Mollusca</taxon>
        <taxon>Cephalopoda</taxon>
        <taxon>Coleoidea</taxon>
        <taxon>Decapodiformes</taxon>
        <taxon>Sepiida</taxon>
        <taxon>Sepiina</taxon>
        <taxon>Sepiidae</taxon>
        <taxon>Acanthosepion</taxon>
    </lineage>
</organism>
<feature type="transmembrane region" description="Helical" evidence="8">
    <location>
        <begin position="255"/>
        <end position="278"/>
    </location>
</feature>
<evidence type="ECO:0000256" key="6">
    <source>
        <dbReference type="ARBA" id="ARBA00023136"/>
    </source>
</evidence>
<dbReference type="OrthoDB" id="10066605at2759"/>
<gene>
    <name evidence="10" type="ORF">SPHA_35440</name>
</gene>
<keyword evidence="3 8" id="KW-0812">Transmembrane</keyword>
<sequence length="722" mass="80893">MPKPLSTISTLSLSSATLFSHSPEISSSTLQITTATRSRITATSTWYQPESARMVSPLSPLPGSKTTNAMKSTTKPKNNTHSSVTRKPSVDGANYSIPQIVPGPELEPTSQSSSNTSGPDSEYAGDLLAEPVPDWEVAKREWKAAWEVHLYLFGIMFAILAIYSLVSIVRLWHIKHLLSKQYFIVLNLLIFVFCLLRTLFLLIDGYNSNRTFLPVIEYFLVSTGFPCLTSSFSILFYALLNATKVQMLPAQIQRLPVLICIILFHFLLSLSPDILIAFFINVRILLFICQLFFVLWGLFLFLGYIYSFRSLYSAAKKRQKSLLQLRQANNQWENNYSPAKERLTLSLGIKVTLLSAIFGTVCACLQAYAALGVFGVFSKETPQPWPWWGYQTGIRFIEFLFCLTMIYVVTQPFKYHSKYDCDFWFYFSSCIQLCQIKSVWNTSNDPGWNELDDAITNTLITKNGGRKEIKAAGYEIIPLTITLSTDADLSIQDPLENESMLVVQDGFVRFRTNEELEQLRRSPRIPRMDLTDSKPIPTKPKTLQWGENSRRGHQNGGFQSGDTLPGHMSPDCVSSSTSPSSSQWNRISTTGSDLTFRPPSLSLADSIDKELEQYFRRSSICSERSLYSVHSTSMPGGIAIGSSDISDSNSVFPSEGIPCSNGPTDGDCLPDLDPTVSTKQGVRKGNVRDKLVNNVRYLSLDDLEKYPQNSSCGIRWKADSDV</sequence>
<feature type="region of interest" description="Disordered" evidence="7">
    <location>
        <begin position="104"/>
        <end position="123"/>
    </location>
</feature>
<keyword evidence="2" id="KW-0597">Phosphoprotein</keyword>
<keyword evidence="6 8" id="KW-0472">Membrane</keyword>
<feature type="transmembrane region" description="Helical" evidence="8">
    <location>
        <begin position="184"/>
        <end position="203"/>
    </location>
</feature>
<evidence type="ECO:0000256" key="1">
    <source>
        <dbReference type="ARBA" id="ARBA00004141"/>
    </source>
</evidence>
<evidence type="ECO:0000256" key="4">
    <source>
        <dbReference type="ARBA" id="ARBA00022729"/>
    </source>
</evidence>
<feature type="region of interest" description="Disordered" evidence="7">
    <location>
        <begin position="527"/>
        <end position="591"/>
    </location>
</feature>
<dbReference type="Pfam" id="PF25987">
    <property type="entry name" value="PRRT3"/>
    <property type="match status" value="1"/>
</dbReference>
<keyword evidence="4" id="KW-0732">Signal</keyword>
<feature type="transmembrane region" description="Helical" evidence="8">
    <location>
        <begin position="388"/>
        <end position="409"/>
    </location>
</feature>
<feature type="compositionally biased region" description="Polar residues" evidence="7">
    <location>
        <begin position="64"/>
        <end position="86"/>
    </location>
</feature>
<feature type="transmembrane region" description="Helical" evidence="8">
    <location>
        <begin position="150"/>
        <end position="172"/>
    </location>
</feature>
<comment type="caution">
    <text evidence="10">The sequence shown here is derived from an EMBL/GenBank/DDBJ whole genome shotgun (WGS) entry which is preliminary data.</text>
</comment>
<feature type="region of interest" description="Disordered" evidence="7">
    <location>
        <begin position="51"/>
        <end position="94"/>
    </location>
</feature>
<dbReference type="InterPro" id="IPR059081">
    <property type="entry name" value="PRRT3-4"/>
</dbReference>
<evidence type="ECO:0000256" key="8">
    <source>
        <dbReference type="SAM" id="Phobius"/>
    </source>
</evidence>
<dbReference type="EMBL" id="CAHIKZ030001524">
    <property type="protein sequence ID" value="CAE1267006.1"/>
    <property type="molecule type" value="Genomic_DNA"/>
</dbReference>
<comment type="subcellular location">
    <subcellularLocation>
        <location evidence="1">Membrane</location>
        <topology evidence="1">Multi-pass membrane protein</topology>
    </subcellularLocation>
</comment>
<feature type="transmembrane region" description="Helical" evidence="8">
    <location>
        <begin position="223"/>
        <end position="243"/>
    </location>
</feature>